<evidence type="ECO:0000313" key="3">
    <source>
        <dbReference type="Proteomes" id="UP000306196"/>
    </source>
</evidence>
<gene>
    <name evidence="2" type="ORF">FEM03_11800</name>
</gene>
<dbReference type="PANTHER" id="PTHR21666">
    <property type="entry name" value="PEPTIDASE-RELATED"/>
    <property type="match status" value="1"/>
</dbReference>
<evidence type="ECO:0000259" key="1">
    <source>
        <dbReference type="Pfam" id="PF01551"/>
    </source>
</evidence>
<name>A0A5R8KFN5_9BACT</name>
<reference evidence="2 3" key="1">
    <citation type="submission" date="2019-05" db="EMBL/GenBank/DDBJ databases">
        <title>Verrucobacter flavum gen. nov., sp. nov. a new member of the family Verrucomicrobiaceae.</title>
        <authorList>
            <person name="Szuroczki S."/>
            <person name="Abbaszade G."/>
            <person name="Szabo A."/>
            <person name="Felfoldi T."/>
            <person name="Schumann P."/>
            <person name="Boka K."/>
            <person name="Keki Z."/>
            <person name="Toumi M."/>
            <person name="Toth E."/>
        </authorList>
    </citation>
    <scope>NUCLEOTIDE SEQUENCE [LARGE SCALE GENOMIC DNA]</scope>
    <source>
        <strain evidence="2 3">MG-N-17</strain>
    </source>
</reference>
<dbReference type="RefSeq" id="WP_138086465.1">
    <property type="nucleotide sequence ID" value="NZ_VAUV01000008.1"/>
</dbReference>
<dbReference type="EMBL" id="VAUV01000008">
    <property type="protein sequence ID" value="TLD70409.1"/>
    <property type="molecule type" value="Genomic_DNA"/>
</dbReference>
<feature type="domain" description="M23ase beta-sheet core" evidence="1">
    <location>
        <begin position="104"/>
        <end position="196"/>
    </location>
</feature>
<dbReference type="CDD" id="cd12797">
    <property type="entry name" value="M23_peptidase"/>
    <property type="match status" value="1"/>
</dbReference>
<dbReference type="GO" id="GO:0004222">
    <property type="term" value="F:metalloendopeptidase activity"/>
    <property type="evidence" value="ECO:0007669"/>
    <property type="project" value="TreeGrafter"/>
</dbReference>
<dbReference type="PANTHER" id="PTHR21666:SF270">
    <property type="entry name" value="MUREIN HYDROLASE ACTIVATOR ENVC"/>
    <property type="match status" value="1"/>
</dbReference>
<accession>A0A5R8KFN5</accession>
<dbReference type="OrthoDB" id="189325at2"/>
<keyword evidence="3" id="KW-1185">Reference proteome</keyword>
<proteinExistence type="predicted"/>
<dbReference type="InterPro" id="IPR011055">
    <property type="entry name" value="Dup_hybrid_motif"/>
</dbReference>
<dbReference type="Pfam" id="PF01551">
    <property type="entry name" value="Peptidase_M23"/>
    <property type="match status" value="1"/>
</dbReference>
<dbReference type="InterPro" id="IPR050570">
    <property type="entry name" value="Cell_wall_metabolism_enzyme"/>
</dbReference>
<dbReference type="SUPFAM" id="SSF51261">
    <property type="entry name" value="Duplicated hybrid motif"/>
    <property type="match status" value="1"/>
</dbReference>
<organism evidence="2 3">
    <name type="scientific">Phragmitibacter flavus</name>
    <dbReference type="NCBI Taxonomy" id="2576071"/>
    <lineage>
        <taxon>Bacteria</taxon>
        <taxon>Pseudomonadati</taxon>
        <taxon>Verrucomicrobiota</taxon>
        <taxon>Verrucomicrobiia</taxon>
        <taxon>Verrucomicrobiales</taxon>
        <taxon>Verrucomicrobiaceae</taxon>
        <taxon>Phragmitibacter</taxon>
    </lineage>
</organism>
<dbReference type="AlphaFoldDB" id="A0A5R8KFN5"/>
<dbReference type="Gene3D" id="2.70.70.10">
    <property type="entry name" value="Glucose Permease (Domain IIA)"/>
    <property type="match status" value="1"/>
</dbReference>
<protein>
    <submittedName>
        <fullName evidence="2">M23 family metallopeptidase</fullName>
    </submittedName>
</protein>
<dbReference type="InterPro" id="IPR016047">
    <property type="entry name" value="M23ase_b-sheet_dom"/>
</dbReference>
<sequence length="239" mass="25705">MGECARELKVESWELRVESVLMRVLIFGLLILMAVSGCREVPTEVVPLDAAFLRLSPIEAAELPLATRFEMPMGGENGALVYNAQPFRVTRHLGDDWNGIGGWNSDKGDAVFASGTGKVVYAGVPGPGWGNMVILAHRVADEGAVLGWSVYQTVYAHLESMEVKSGEVVERGKKIGTVGTADGQYWAHLHFEVRRSDAVYPGVGYADAPLDRVPPDAFIKAHGGLAGKIFAPAPMEVGE</sequence>
<dbReference type="Proteomes" id="UP000306196">
    <property type="component" value="Unassembled WGS sequence"/>
</dbReference>
<comment type="caution">
    <text evidence="2">The sequence shown here is derived from an EMBL/GenBank/DDBJ whole genome shotgun (WGS) entry which is preliminary data.</text>
</comment>
<evidence type="ECO:0000313" key="2">
    <source>
        <dbReference type="EMBL" id="TLD70409.1"/>
    </source>
</evidence>